<evidence type="ECO:0000313" key="1">
    <source>
        <dbReference type="EMBL" id="QQP41212.1"/>
    </source>
</evidence>
<dbReference type="AlphaFoldDB" id="A0A7T8H0Q6"/>
<organism evidence="1 2">
    <name type="scientific">Caligus rogercresseyi</name>
    <name type="common">Sea louse</name>
    <dbReference type="NCBI Taxonomy" id="217165"/>
    <lineage>
        <taxon>Eukaryota</taxon>
        <taxon>Metazoa</taxon>
        <taxon>Ecdysozoa</taxon>
        <taxon>Arthropoda</taxon>
        <taxon>Crustacea</taxon>
        <taxon>Multicrustacea</taxon>
        <taxon>Hexanauplia</taxon>
        <taxon>Copepoda</taxon>
        <taxon>Siphonostomatoida</taxon>
        <taxon>Caligidae</taxon>
        <taxon>Caligus</taxon>
    </lineage>
</organism>
<name>A0A7T8H0Q6_CALRO</name>
<reference evidence="2" key="1">
    <citation type="submission" date="2021-01" db="EMBL/GenBank/DDBJ databases">
        <title>Caligus Genome Assembly.</title>
        <authorList>
            <person name="Gallardo-Escarate C."/>
        </authorList>
    </citation>
    <scope>NUCLEOTIDE SEQUENCE [LARGE SCALE GENOMIC DNA]</scope>
</reference>
<proteinExistence type="predicted"/>
<protein>
    <submittedName>
        <fullName evidence="1">Uncharacterized protein</fullName>
    </submittedName>
</protein>
<dbReference type="Proteomes" id="UP000595437">
    <property type="component" value="Chromosome 10"/>
</dbReference>
<gene>
    <name evidence="1" type="ORF">FKW44_015505</name>
</gene>
<feature type="non-terminal residue" evidence="1">
    <location>
        <position position="1"/>
    </location>
</feature>
<dbReference type="EMBL" id="CP045899">
    <property type="protein sequence ID" value="QQP41212.1"/>
    <property type="molecule type" value="Genomic_DNA"/>
</dbReference>
<keyword evidence="2" id="KW-1185">Reference proteome</keyword>
<evidence type="ECO:0000313" key="2">
    <source>
        <dbReference type="Proteomes" id="UP000595437"/>
    </source>
</evidence>
<sequence length="69" mass="8013">ALDILKLLGKCNNPEFNQGIPDYFKVFCNQMALWLRYFEVRHSKVSSSRMTEGFTVSLTTKKISNLRLN</sequence>
<accession>A0A7T8H0Q6</accession>